<dbReference type="Gene3D" id="1.20.5.4010">
    <property type="match status" value="1"/>
</dbReference>
<evidence type="ECO:0000256" key="1">
    <source>
        <dbReference type="SAM" id="MobiDB-lite"/>
    </source>
</evidence>
<dbReference type="AlphaFoldDB" id="J9BEF5"/>
<comment type="caution">
    <text evidence="3">The sequence shown here is derived from an EMBL/GenBank/DDBJ whole genome shotgun (WGS) entry which is preliminary data.</text>
</comment>
<sequence>GHLPSTNTPISPHAQSESSNAPATNGKLSGGSKTQYTYEYLAQLLKDKKQLEAFPNVFHHLDRLAEEGSSVFFYLEDIAI</sequence>
<name>J9BEF5_WUCBA</name>
<evidence type="ECO:0000259" key="2">
    <source>
        <dbReference type="Pfam" id="PF16544"/>
    </source>
</evidence>
<protein>
    <recommendedName>
        <fullName evidence="2">STAR protein homodimerisation region domain-containing protein</fullName>
    </recommendedName>
</protein>
<proteinExistence type="predicted"/>
<dbReference type="InterPro" id="IPR032377">
    <property type="entry name" value="STAR_dimer"/>
</dbReference>
<dbReference type="Proteomes" id="UP000004810">
    <property type="component" value="Unassembled WGS sequence"/>
</dbReference>
<evidence type="ECO:0000313" key="4">
    <source>
        <dbReference type="Proteomes" id="UP000004810"/>
    </source>
</evidence>
<evidence type="ECO:0000313" key="3">
    <source>
        <dbReference type="EMBL" id="EJW85590.1"/>
    </source>
</evidence>
<feature type="domain" description="STAR protein homodimerisation region" evidence="2">
    <location>
        <begin position="33"/>
        <end position="67"/>
    </location>
</feature>
<accession>J9BEF5</accession>
<dbReference type="EMBL" id="ADBV01001080">
    <property type="protein sequence ID" value="EJW85590.1"/>
    <property type="molecule type" value="Genomic_DNA"/>
</dbReference>
<feature type="non-terminal residue" evidence="3">
    <location>
        <position position="1"/>
    </location>
</feature>
<organism evidence="3 4">
    <name type="scientific">Wuchereria bancrofti</name>
    <dbReference type="NCBI Taxonomy" id="6293"/>
    <lineage>
        <taxon>Eukaryota</taxon>
        <taxon>Metazoa</taxon>
        <taxon>Ecdysozoa</taxon>
        <taxon>Nematoda</taxon>
        <taxon>Chromadorea</taxon>
        <taxon>Rhabditida</taxon>
        <taxon>Spirurina</taxon>
        <taxon>Spiruromorpha</taxon>
        <taxon>Filarioidea</taxon>
        <taxon>Onchocercidae</taxon>
        <taxon>Wuchereria</taxon>
    </lineage>
</organism>
<feature type="region of interest" description="Disordered" evidence="1">
    <location>
        <begin position="1"/>
        <end position="32"/>
    </location>
</feature>
<gene>
    <name evidence="3" type="ORF">WUBG_03496</name>
</gene>
<dbReference type="Pfam" id="PF16544">
    <property type="entry name" value="STAR_dimer"/>
    <property type="match status" value="1"/>
</dbReference>
<reference evidence="4" key="1">
    <citation type="submission" date="2012-08" db="EMBL/GenBank/DDBJ databases">
        <title>The Genome Sequence of Wuchereria bancrofti.</title>
        <authorList>
            <person name="Nutman T.B."/>
            <person name="Fink D.L."/>
            <person name="Russ C."/>
            <person name="Young S."/>
            <person name="Zeng Q."/>
            <person name="Koehrsen M."/>
            <person name="Alvarado L."/>
            <person name="Berlin A."/>
            <person name="Chapman S.B."/>
            <person name="Chen Z."/>
            <person name="Freedman E."/>
            <person name="Gellesch M."/>
            <person name="Goldberg J."/>
            <person name="Griggs A."/>
            <person name="Gujja S."/>
            <person name="Heilman E.R."/>
            <person name="Heiman D."/>
            <person name="Hepburn T."/>
            <person name="Howarth C."/>
            <person name="Jen D."/>
            <person name="Larson L."/>
            <person name="Lewis B."/>
            <person name="Mehta T."/>
            <person name="Park D."/>
            <person name="Pearson M."/>
            <person name="Roberts A."/>
            <person name="Saif S."/>
            <person name="Shea T."/>
            <person name="Shenoy N."/>
            <person name="Sisk P."/>
            <person name="Stolte C."/>
            <person name="Sykes S."/>
            <person name="Walk T."/>
            <person name="White J."/>
            <person name="Yandava C."/>
            <person name="Haas B."/>
            <person name="Henn M.R."/>
            <person name="Nusbaum C."/>
            <person name="Birren B."/>
        </authorList>
    </citation>
    <scope>NUCLEOTIDE SEQUENCE [LARGE SCALE GENOMIC DNA]</scope>
    <source>
        <strain evidence="4">NA</strain>
    </source>
</reference>